<evidence type="ECO:0000313" key="12">
    <source>
        <dbReference type="EMBL" id="QKF80178.1"/>
    </source>
</evidence>
<dbReference type="InterPro" id="IPR036640">
    <property type="entry name" value="ABC1_TM_sf"/>
</dbReference>
<keyword evidence="2" id="KW-0813">Transport</keyword>
<dbReference type="Pfam" id="PF00664">
    <property type="entry name" value="ABC_membrane"/>
    <property type="match status" value="1"/>
</dbReference>
<evidence type="ECO:0000256" key="2">
    <source>
        <dbReference type="ARBA" id="ARBA00022448"/>
    </source>
</evidence>
<evidence type="ECO:0000256" key="8">
    <source>
        <dbReference type="ARBA" id="ARBA00023136"/>
    </source>
</evidence>
<comment type="subcellular location">
    <subcellularLocation>
        <location evidence="1">Cell membrane</location>
        <topology evidence="1">Multi-pass membrane protein</topology>
    </subcellularLocation>
</comment>
<feature type="transmembrane region" description="Helical" evidence="9">
    <location>
        <begin position="75"/>
        <end position="98"/>
    </location>
</feature>
<dbReference type="CDD" id="cd18553">
    <property type="entry name" value="ABC_6TM_PglK_like"/>
    <property type="match status" value="1"/>
</dbReference>
<gene>
    <name evidence="12" type="primary">pglK</name>
    <name evidence="12" type="ORF">CARM_1283</name>
</gene>
<keyword evidence="13" id="KW-1185">Reference proteome</keyword>
<dbReference type="PROSITE" id="PS50929">
    <property type="entry name" value="ABC_TM1F"/>
    <property type="match status" value="1"/>
</dbReference>
<dbReference type="SMART" id="SM00382">
    <property type="entry name" value="AAA"/>
    <property type="match status" value="1"/>
</dbReference>
<dbReference type="PROSITE" id="PS00211">
    <property type="entry name" value="ABC_TRANSPORTER_1"/>
    <property type="match status" value="1"/>
</dbReference>
<feature type="transmembrane region" description="Helical" evidence="9">
    <location>
        <begin position="290"/>
        <end position="308"/>
    </location>
</feature>
<dbReference type="InterPro" id="IPR003439">
    <property type="entry name" value="ABC_transporter-like_ATP-bd"/>
</dbReference>
<protein>
    <submittedName>
        <fullName evidence="12">Flippase</fullName>
    </submittedName>
</protein>
<dbReference type="InterPro" id="IPR017871">
    <property type="entry name" value="ABC_transporter-like_CS"/>
</dbReference>
<dbReference type="GO" id="GO:0005524">
    <property type="term" value="F:ATP binding"/>
    <property type="evidence" value="ECO:0007669"/>
    <property type="project" value="UniProtKB-KW"/>
</dbReference>
<keyword evidence="5" id="KW-0547">Nucleotide-binding</keyword>
<evidence type="ECO:0000256" key="6">
    <source>
        <dbReference type="ARBA" id="ARBA00022840"/>
    </source>
</evidence>
<dbReference type="PROSITE" id="PS50893">
    <property type="entry name" value="ABC_TRANSPORTER_2"/>
    <property type="match status" value="1"/>
</dbReference>
<dbReference type="FunFam" id="3.40.50.300:FF:000299">
    <property type="entry name" value="ABC transporter ATP-binding protein/permease"/>
    <property type="match status" value="1"/>
</dbReference>
<dbReference type="InterPro" id="IPR011527">
    <property type="entry name" value="ABC1_TM_dom"/>
</dbReference>
<evidence type="ECO:0000256" key="3">
    <source>
        <dbReference type="ARBA" id="ARBA00022475"/>
    </source>
</evidence>
<evidence type="ECO:0000259" key="10">
    <source>
        <dbReference type="PROSITE" id="PS50893"/>
    </source>
</evidence>
<evidence type="ECO:0000256" key="5">
    <source>
        <dbReference type="ARBA" id="ARBA00022741"/>
    </source>
</evidence>
<accession>A0A7L5HLM5</accession>
<feature type="domain" description="ABC transmembrane type-1" evidence="11">
    <location>
        <begin position="22"/>
        <end position="322"/>
    </location>
</feature>
<keyword evidence="7 9" id="KW-1133">Transmembrane helix</keyword>
<name>A0A7L5HLM5_9BACT</name>
<dbReference type="InterPro" id="IPR039421">
    <property type="entry name" value="Type_1_exporter"/>
</dbReference>
<dbReference type="EMBL" id="CP053825">
    <property type="protein sequence ID" value="QKF80178.1"/>
    <property type="molecule type" value="Genomic_DNA"/>
</dbReference>
<evidence type="ECO:0000259" key="11">
    <source>
        <dbReference type="PROSITE" id="PS50929"/>
    </source>
</evidence>
<feature type="transmembrane region" description="Helical" evidence="9">
    <location>
        <begin position="180"/>
        <end position="198"/>
    </location>
</feature>
<reference evidence="12 13" key="1">
    <citation type="submission" date="2020-05" db="EMBL/GenBank/DDBJ databases">
        <title>Complete genome sequencing of Campylobacter and Arcobacter type strains.</title>
        <authorList>
            <person name="Miller W.G."/>
            <person name="Yee E."/>
        </authorList>
    </citation>
    <scope>NUCLEOTIDE SEQUENCE [LARGE SCALE GENOMIC DNA]</scope>
    <source>
        <strain evidence="12 13">CCUG 73571</strain>
    </source>
</reference>
<dbReference type="Gene3D" id="1.20.1560.10">
    <property type="entry name" value="ABC transporter type 1, transmembrane domain"/>
    <property type="match status" value="1"/>
</dbReference>
<dbReference type="Pfam" id="PF00005">
    <property type="entry name" value="ABC_tran"/>
    <property type="match status" value="1"/>
</dbReference>
<dbReference type="GO" id="GO:0034040">
    <property type="term" value="F:ATPase-coupled lipid transmembrane transporter activity"/>
    <property type="evidence" value="ECO:0007669"/>
    <property type="project" value="TreeGrafter"/>
</dbReference>
<sequence length="568" mass="65040">MGKTVLKKLFYILNAHDKKFLFALLIFSIFIGFIESFAISLIMPFVSVASNFELLEKSSYFQPIYEYLNLPSYKIIAYFGCILIAFYIFRAFLNAFYFHLLARFSKGRYHSLACRIFDKYLHLEYENFTNKNQSELLKTITQEVFHLSTLISAFLLMLSESFVVFLLYTLLLIINYKITLALSAFLLLNAFILIKILSPLVKKASIAREEAMKNYFEILNANLNNLKIIKLKTKEQSTQKLYEIQSGLFAKANISNESMSSIPRIYLEGIGFCMLCFIVVYLVLRYESDISSILATITIFVVALYRLMPSANRIITSYNEITYYKNSLDIIYNILNEKEEKLGDENIEFKEKIALKNLFFAYKGKKNLFKNLNFTLKKNEKIAFIGKSGSGKSTLVDLIIGLLKPSDGTIFVDSVKLSENNLKSFRSKIGYIPQQIYLFNDSIAKNISFGEEVDEKLLHKVIKQANLESFVNSLEDGVHTKVGDSGSFLSGGQRQRIAIARALYQQPEILVLDEATSALDQESEAKIMEEIYKISKDKTLIIIAHRLSTIQGCDRVFEVDHGNLKEQV</sequence>
<dbReference type="GO" id="GO:0140359">
    <property type="term" value="F:ABC-type transporter activity"/>
    <property type="evidence" value="ECO:0007669"/>
    <property type="project" value="InterPro"/>
</dbReference>
<evidence type="ECO:0000313" key="13">
    <source>
        <dbReference type="Proteomes" id="UP000509246"/>
    </source>
</evidence>
<keyword evidence="8 9" id="KW-0472">Membrane</keyword>
<keyword evidence="6" id="KW-0067">ATP-binding</keyword>
<dbReference type="SUPFAM" id="SSF52540">
    <property type="entry name" value="P-loop containing nucleoside triphosphate hydrolases"/>
    <property type="match status" value="1"/>
</dbReference>
<keyword evidence="4 9" id="KW-0812">Transmembrane</keyword>
<evidence type="ECO:0000256" key="1">
    <source>
        <dbReference type="ARBA" id="ARBA00004651"/>
    </source>
</evidence>
<evidence type="ECO:0000256" key="9">
    <source>
        <dbReference type="SAM" id="Phobius"/>
    </source>
</evidence>
<feature type="transmembrane region" description="Helical" evidence="9">
    <location>
        <begin position="20"/>
        <end position="46"/>
    </location>
</feature>
<organism evidence="12 13">
    <name type="scientific">Campylobacter armoricus</name>
    <dbReference type="NCBI Taxonomy" id="2505970"/>
    <lineage>
        <taxon>Bacteria</taxon>
        <taxon>Pseudomonadati</taxon>
        <taxon>Campylobacterota</taxon>
        <taxon>Epsilonproteobacteria</taxon>
        <taxon>Campylobacterales</taxon>
        <taxon>Campylobacteraceae</taxon>
        <taxon>Campylobacter</taxon>
    </lineage>
</organism>
<evidence type="ECO:0000256" key="4">
    <source>
        <dbReference type="ARBA" id="ARBA00022692"/>
    </source>
</evidence>
<dbReference type="Proteomes" id="UP000509246">
    <property type="component" value="Chromosome"/>
</dbReference>
<dbReference type="KEGG" id="carm:CARM_1283"/>
<dbReference type="PANTHER" id="PTHR24221:SF654">
    <property type="entry name" value="ATP-BINDING CASSETTE SUB-FAMILY B MEMBER 6"/>
    <property type="match status" value="1"/>
</dbReference>
<evidence type="ECO:0000256" key="7">
    <source>
        <dbReference type="ARBA" id="ARBA00022989"/>
    </source>
</evidence>
<feature type="transmembrane region" description="Helical" evidence="9">
    <location>
        <begin position="144"/>
        <end position="174"/>
    </location>
</feature>
<dbReference type="InterPro" id="IPR027417">
    <property type="entry name" value="P-loop_NTPase"/>
</dbReference>
<dbReference type="SUPFAM" id="SSF90123">
    <property type="entry name" value="ABC transporter transmembrane region"/>
    <property type="match status" value="1"/>
</dbReference>
<dbReference type="Gene3D" id="3.40.50.300">
    <property type="entry name" value="P-loop containing nucleotide triphosphate hydrolases"/>
    <property type="match status" value="1"/>
</dbReference>
<proteinExistence type="predicted"/>
<dbReference type="PANTHER" id="PTHR24221">
    <property type="entry name" value="ATP-BINDING CASSETTE SUB-FAMILY B"/>
    <property type="match status" value="1"/>
</dbReference>
<keyword evidence="3" id="KW-1003">Cell membrane</keyword>
<dbReference type="AlphaFoldDB" id="A0A7L5HLM5"/>
<dbReference type="InterPro" id="IPR003593">
    <property type="entry name" value="AAA+_ATPase"/>
</dbReference>
<dbReference type="GO" id="GO:0005886">
    <property type="term" value="C:plasma membrane"/>
    <property type="evidence" value="ECO:0007669"/>
    <property type="project" value="UniProtKB-SubCell"/>
</dbReference>
<feature type="domain" description="ABC transporter" evidence="10">
    <location>
        <begin position="353"/>
        <end position="568"/>
    </location>
</feature>
<dbReference type="GO" id="GO:0016887">
    <property type="term" value="F:ATP hydrolysis activity"/>
    <property type="evidence" value="ECO:0007669"/>
    <property type="project" value="InterPro"/>
</dbReference>
<feature type="transmembrane region" description="Helical" evidence="9">
    <location>
        <begin position="265"/>
        <end position="284"/>
    </location>
</feature>